<evidence type="ECO:0000313" key="6">
    <source>
        <dbReference type="Proteomes" id="UP000266673"/>
    </source>
</evidence>
<gene>
    <name evidence="5" type="ORF">C2G38_2043725</name>
</gene>
<feature type="region of interest" description="Disordered" evidence="2">
    <location>
        <begin position="70"/>
        <end position="128"/>
    </location>
</feature>
<dbReference type="InterPro" id="IPR036361">
    <property type="entry name" value="SAP_dom_sf"/>
</dbReference>
<dbReference type="Gene3D" id="4.10.60.10">
    <property type="entry name" value="Zinc finger, CCHC-type"/>
    <property type="match status" value="1"/>
</dbReference>
<evidence type="ECO:0000259" key="4">
    <source>
        <dbReference type="PROSITE" id="PS50800"/>
    </source>
</evidence>
<name>A0A397UIP3_9GLOM</name>
<evidence type="ECO:0000256" key="1">
    <source>
        <dbReference type="PROSITE-ProRule" id="PRU00047"/>
    </source>
</evidence>
<keyword evidence="1" id="KW-0862">Zinc</keyword>
<dbReference type="Pfam" id="PF02037">
    <property type="entry name" value="SAP"/>
    <property type="match status" value="1"/>
</dbReference>
<dbReference type="OrthoDB" id="2427271at2759"/>
<dbReference type="InterPro" id="IPR001878">
    <property type="entry name" value="Znf_CCHC"/>
</dbReference>
<feature type="region of interest" description="Disordered" evidence="2">
    <location>
        <begin position="1"/>
        <end position="29"/>
    </location>
</feature>
<evidence type="ECO:0000256" key="2">
    <source>
        <dbReference type="SAM" id="MobiDB-lite"/>
    </source>
</evidence>
<reference evidence="5 6" key="1">
    <citation type="submission" date="2018-06" db="EMBL/GenBank/DDBJ databases">
        <title>Comparative genomics reveals the genomic features of Rhizophagus irregularis, R. cerebriforme, R. diaphanum and Gigaspora rosea, and their symbiotic lifestyle signature.</title>
        <authorList>
            <person name="Morin E."/>
            <person name="San Clemente H."/>
            <person name="Chen E.C.H."/>
            <person name="De La Providencia I."/>
            <person name="Hainaut M."/>
            <person name="Kuo A."/>
            <person name="Kohler A."/>
            <person name="Murat C."/>
            <person name="Tang N."/>
            <person name="Roy S."/>
            <person name="Loubradou J."/>
            <person name="Henrissat B."/>
            <person name="Grigoriev I.V."/>
            <person name="Corradi N."/>
            <person name="Roux C."/>
            <person name="Martin F.M."/>
        </authorList>
    </citation>
    <scope>NUCLEOTIDE SEQUENCE [LARGE SCALE GENOMIC DNA]</scope>
    <source>
        <strain evidence="5 6">DAOM 194757</strain>
    </source>
</reference>
<evidence type="ECO:0008006" key="7">
    <source>
        <dbReference type="Google" id="ProtNLM"/>
    </source>
</evidence>
<dbReference type="InterPro" id="IPR003034">
    <property type="entry name" value="SAP_dom"/>
</dbReference>
<dbReference type="PROSITE" id="PS50158">
    <property type="entry name" value="ZF_CCHC"/>
    <property type="match status" value="1"/>
</dbReference>
<dbReference type="PROSITE" id="PS50800">
    <property type="entry name" value="SAP"/>
    <property type="match status" value="1"/>
</dbReference>
<proteinExistence type="predicted"/>
<dbReference type="Gene3D" id="1.10.720.30">
    <property type="entry name" value="SAP domain"/>
    <property type="match status" value="1"/>
</dbReference>
<sequence>MALNKTQNRNMELTEQTNETNDIEARRSDVRRSHMSVEALKNLCTCLSLSTEGNKADLIERLTLASGLAQPQQNGLSESMEGEAFENAHGEEETNQEGFLRYKSPSLSMSQSDDESRDKRSKRAKRVSKDAAGIKALLKEIKHLREDVNHITERVEVSNMRSEINKNWPVVKFERARDQFEYNALCTIGNDLDLALSASTGDEVIRHIESARTKTLDRTVVLNVAKEYGWEVAVELPQSKSEGLSAYGEIIERARQAASLKQQGKRKYSNEKQFFRGSEFYERSGFKSRSRWRQGPYSSDRERNRSYGAERERNDTFLCYNCGGLGHYANNCTSRSDRRPFERKSSQSREITRHTAQGRNYS</sequence>
<protein>
    <recommendedName>
        <fullName evidence="7">CCHC-type domain-containing protein</fullName>
    </recommendedName>
</protein>
<dbReference type="GO" id="GO:0008270">
    <property type="term" value="F:zinc ion binding"/>
    <property type="evidence" value="ECO:0007669"/>
    <property type="project" value="UniProtKB-KW"/>
</dbReference>
<accession>A0A397UIP3</accession>
<feature type="compositionally biased region" description="Polar residues" evidence="2">
    <location>
        <begin position="1"/>
        <end position="20"/>
    </location>
</feature>
<evidence type="ECO:0000313" key="5">
    <source>
        <dbReference type="EMBL" id="RIB10155.1"/>
    </source>
</evidence>
<feature type="domain" description="CCHC-type" evidence="3">
    <location>
        <begin position="319"/>
        <end position="334"/>
    </location>
</feature>
<comment type="caution">
    <text evidence="5">The sequence shown here is derived from an EMBL/GenBank/DDBJ whole genome shotgun (WGS) entry which is preliminary data.</text>
</comment>
<feature type="domain" description="SAP" evidence="4">
    <location>
        <begin position="32"/>
        <end position="66"/>
    </location>
</feature>
<dbReference type="SUPFAM" id="SSF57756">
    <property type="entry name" value="Retrovirus zinc finger-like domains"/>
    <property type="match status" value="1"/>
</dbReference>
<evidence type="ECO:0000259" key="3">
    <source>
        <dbReference type="PROSITE" id="PS50158"/>
    </source>
</evidence>
<dbReference type="Proteomes" id="UP000266673">
    <property type="component" value="Unassembled WGS sequence"/>
</dbReference>
<dbReference type="SMART" id="SM00343">
    <property type="entry name" value="ZnF_C2HC"/>
    <property type="match status" value="1"/>
</dbReference>
<dbReference type="Pfam" id="PF00098">
    <property type="entry name" value="zf-CCHC"/>
    <property type="match status" value="1"/>
</dbReference>
<dbReference type="AlphaFoldDB" id="A0A397UIP3"/>
<keyword evidence="1" id="KW-0863">Zinc-finger</keyword>
<organism evidence="5 6">
    <name type="scientific">Gigaspora rosea</name>
    <dbReference type="NCBI Taxonomy" id="44941"/>
    <lineage>
        <taxon>Eukaryota</taxon>
        <taxon>Fungi</taxon>
        <taxon>Fungi incertae sedis</taxon>
        <taxon>Mucoromycota</taxon>
        <taxon>Glomeromycotina</taxon>
        <taxon>Glomeromycetes</taxon>
        <taxon>Diversisporales</taxon>
        <taxon>Gigasporaceae</taxon>
        <taxon>Gigaspora</taxon>
    </lineage>
</organism>
<dbReference type="GO" id="GO:0003676">
    <property type="term" value="F:nucleic acid binding"/>
    <property type="evidence" value="ECO:0007669"/>
    <property type="project" value="InterPro"/>
</dbReference>
<feature type="region of interest" description="Disordered" evidence="2">
    <location>
        <begin position="335"/>
        <end position="362"/>
    </location>
</feature>
<dbReference type="EMBL" id="QKWP01001285">
    <property type="protein sequence ID" value="RIB10155.1"/>
    <property type="molecule type" value="Genomic_DNA"/>
</dbReference>
<feature type="compositionally biased region" description="Basic and acidic residues" evidence="2">
    <location>
        <begin position="335"/>
        <end position="353"/>
    </location>
</feature>
<dbReference type="SUPFAM" id="SSF68906">
    <property type="entry name" value="SAP domain"/>
    <property type="match status" value="1"/>
</dbReference>
<keyword evidence="1" id="KW-0479">Metal-binding</keyword>
<keyword evidence="6" id="KW-1185">Reference proteome</keyword>
<dbReference type="InterPro" id="IPR036875">
    <property type="entry name" value="Znf_CCHC_sf"/>
</dbReference>